<gene>
    <name evidence="1" type="ORF">V473_17110</name>
</gene>
<comment type="caution">
    <text evidence="1">The sequence shown here is derived from an EMBL/GenBank/DDBJ whole genome shotgun (WGS) entry which is preliminary data.</text>
</comment>
<name>A0A0J8AGD6_9SPHN</name>
<protein>
    <submittedName>
        <fullName evidence="1">Uncharacterized protein</fullName>
    </submittedName>
</protein>
<accession>A0A0J8AGD6</accession>
<organism evidence="1 2">
    <name type="scientific">Sphingobium cupriresistens LL01</name>
    <dbReference type="NCBI Taxonomy" id="1420583"/>
    <lineage>
        <taxon>Bacteria</taxon>
        <taxon>Pseudomonadati</taxon>
        <taxon>Pseudomonadota</taxon>
        <taxon>Alphaproteobacteria</taxon>
        <taxon>Sphingomonadales</taxon>
        <taxon>Sphingomonadaceae</taxon>
        <taxon>Sphingobium</taxon>
    </lineage>
</organism>
<proteinExistence type="predicted"/>
<dbReference type="PATRIC" id="fig|1420583.3.peg.3226"/>
<dbReference type="RefSeq" id="WP_066606763.1">
    <property type="nucleotide sequence ID" value="NZ_KQ130435.1"/>
</dbReference>
<dbReference type="EMBL" id="JACT01000004">
    <property type="protein sequence ID" value="KMS53930.1"/>
    <property type="molecule type" value="Genomic_DNA"/>
</dbReference>
<dbReference type="Proteomes" id="UP000052232">
    <property type="component" value="Unassembled WGS sequence"/>
</dbReference>
<evidence type="ECO:0000313" key="2">
    <source>
        <dbReference type="Proteomes" id="UP000052232"/>
    </source>
</evidence>
<keyword evidence="2" id="KW-1185">Reference proteome</keyword>
<reference evidence="1 2" key="1">
    <citation type="journal article" date="2015" name="G3 (Bethesda)">
        <title>Insights into Ongoing Evolution of the Hexachlorocyclohexane Catabolic Pathway from Comparative Genomics of Ten Sphingomonadaceae Strains.</title>
        <authorList>
            <person name="Pearce S.L."/>
            <person name="Oakeshott J.G."/>
            <person name="Pandey G."/>
        </authorList>
    </citation>
    <scope>NUCLEOTIDE SEQUENCE [LARGE SCALE GENOMIC DNA]</scope>
    <source>
        <strain evidence="1 2">LL01</strain>
    </source>
</reference>
<evidence type="ECO:0000313" key="1">
    <source>
        <dbReference type="EMBL" id="KMS53930.1"/>
    </source>
</evidence>
<dbReference type="STRING" id="1420583.V473_17110"/>
<dbReference type="AlphaFoldDB" id="A0A0J8AGD6"/>
<sequence length="88" mass="9817">MTEPAPPPHTSRRHSYICNVCGSDHVTRDAWAAWDMAAQQWVLEVVFDQCWCHRCMSATRLDRVVLTSPITFAAPDPAPIPQRTASPG</sequence>